<dbReference type="OrthoDB" id="4944303at2"/>
<evidence type="ECO:0000313" key="2">
    <source>
        <dbReference type="Proteomes" id="UP000062833"/>
    </source>
</evidence>
<dbReference type="Proteomes" id="UP000062833">
    <property type="component" value="Chromosome"/>
</dbReference>
<accession>A0A0M4RN59</accession>
<dbReference type="RefSeq" id="WP_062006461.1">
    <property type="nucleotide sequence ID" value="NZ_CP012677.1"/>
</dbReference>
<name>A0A0M4RN59_9MICC</name>
<dbReference type="KEGG" id="aaq:AOC05_06050"/>
<dbReference type="PROSITE" id="PS51257">
    <property type="entry name" value="PROKAR_LIPOPROTEIN"/>
    <property type="match status" value="1"/>
</dbReference>
<sequence>MTPIRKAVYGLSAGALMALLTGCSVDTLIWGNDGAQVIQTTEKLVSDIASGETSDLVCMDSVAHLGEPSDWSGLSAGEPEEFVARYWADQAALNPQWSINLEGLPEGATPGSHYPGDVFYRETDDGLCVIDVAWTTLVAVG</sequence>
<keyword evidence="2" id="KW-1185">Reference proteome</keyword>
<organism evidence="1 2">
    <name type="scientific">Arthrobacter alpinus</name>
    <dbReference type="NCBI Taxonomy" id="656366"/>
    <lineage>
        <taxon>Bacteria</taxon>
        <taxon>Bacillati</taxon>
        <taxon>Actinomycetota</taxon>
        <taxon>Actinomycetes</taxon>
        <taxon>Micrococcales</taxon>
        <taxon>Micrococcaceae</taxon>
        <taxon>Arthrobacter</taxon>
    </lineage>
</organism>
<dbReference type="AlphaFoldDB" id="A0A0M4RN59"/>
<evidence type="ECO:0008006" key="3">
    <source>
        <dbReference type="Google" id="ProtNLM"/>
    </source>
</evidence>
<proteinExistence type="predicted"/>
<reference evidence="2" key="1">
    <citation type="submission" date="2015-09" db="EMBL/GenBank/DDBJ databases">
        <title>Complete genome of Arthrobacter alpinus strain R3.8.</title>
        <authorList>
            <person name="See-Too W.S."/>
            <person name="Chan K.G."/>
        </authorList>
    </citation>
    <scope>NUCLEOTIDE SEQUENCE [LARGE SCALE GENOMIC DNA]</scope>
    <source>
        <strain evidence="2">R3.8</strain>
    </source>
</reference>
<dbReference type="EMBL" id="CP012677">
    <property type="protein sequence ID" value="ALE91996.1"/>
    <property type="molecule type" value="Genomic_DNA"/>
</dbReference>
<evidence type="ECO:0000313" key="1">
    <source>
        <dbReference type="EMBL" id="ALE91996.1"/>
    </source>
</evidence>
<gene>
    <name evidence="1" type="ORF">AOC05_06050</name>
</gene>
<protein>
    <recommendedName>
        <fullName evidence="3">Lipoprotein</fullName>
    </recommendedName>
</protein>
<dbReference type="PATRIC" id="fig|656366.3.peg.1291"/>